<dbReference type="EMBL" id="UINC01007597">
    <property type="protein sequence ID" value="SVA34200.1"/>
    <property type="molecule type" value="Genomic_DNA"/>
</dbReference>
<name>A0A381V1F2_9ZZZZ</name>
<proteinExistence type="predicted"/>
<dbReference type="AlphaFoldDB" id="A0A381V1F2"/>
<evidence type="ECO:0008006" key="2">
    <source>
        <dbReference type="Google" id="ProtNLM"/>
    </source>
</evidence>
<gene>
    <name evidence="1" type="ORF">METZ01_LOCUS87054</name>
</gene>
<protein>
    <recommendedName>
        <fullName evidence="2">SbsA Ig-like domain-containing protein</fullName>
    </recommendedName>
</protein>
<evidence type="ECO:0000313" key="1">
    <source>
        <dbReference type="EMBL" id="SVA34200.1"/>
    </source>
</evidence>
<reference evidence="1" key="1">
    <citation type="submission" date="2018-05" db="EMBL/GenBank/DDBJ databases">
        <authorList>
            <person name="Lanie J.A."/>
            <person name="Ng W.-L."/>
            <person name="Kazmierczak K.M."/>
            <person name="Andrzejewski T.M."/>
            <person name="Davidsen T.M."/>
            <person name="Wayne K.J."/>
            <person name="Tettelin H."/>
            <person name="Glass J.I."/>
            <person name="Rusch D."/>
            <person name="Podicherti R."/>
            <person name="Tsui H.-C.T."/>
            <person name="Winkler M.E."/>
        </authorList>
    </citation>
    <scope>NUCLEOTIDE SEQUENCE</scope>
</reference>
<sequence>VLRLASLLAAASLAAKQPPPNLEIRPLADDPTQVEVVTQDKEARLSLALLDDKGREGPAILGKVWKRGESTIFAPKYGLGRGLRYRATLQRPDGSKATATYRVPVLPASEPAIVKQVYPTANTLPANNLKFYLHFSKPMREGKAIFDQIQILDLDNHGESIPHPWRRVELWSDDATRLTLWIHPGRIKQGVNLREDEGPVLHPKHRYALLISRKVRDAEGQPLGGPFRKEFVARSPDHERPLPSKWQITSPRANTREPLQLRFHESMDHSLLHRMLTIHDRQTKPVAGELQVGPSETSWTFTPKEPWGATRHVLRIDPELEDLAGNTPARLFDVDLQAGNPANAVLSLGFSPLTN</sequence>
<feature type="non-terminal residue" evidence="1">
    <location>
        <position position="1"/>
    </location>
</feature>
<organism evidence="1">
    <name type="scientific">marine metagenome</name>
    <dbReference type="NCBI Taxonomy" id="408172"/>
    <lineage>
        <taxon>unclassified sequences</taxon>
        <taxon>metagenomes</taxon>
        <taxon>ecological metagenomes</taxon>
    </lineage>
</organism>
<accession>A0A381V1F2</accession>